<gene>
    <name evidence="2" type="ORF">ACFOOQ_17890</name>
</gene>
<sequence>MAETDTAAKRPASAAVAPGQAVKPEEAGATAFPVTLHFQNMPALLHHTVAVGGERSLPYAAWSMAPGPRHDQRLMISAPASAAVSLKLFILTNTHLTIAVNQAMPALDIALYVRTASPWVFGSVVLPPGTIVTPQSNLDRTNVVGTGSWSLFFDMPPAQRP</sequence>
<protein>
    <submittedName>
        <fullName evidence="2">Uncharacterized protein</fullName>
    </submittedName>
</protein>
<dbReference type="EMBL" id="JBHRYJ010000004">
    <property type="protein sequence ID" value="MFC3677430.1"/>
    <property type="molecule type" value="Genomic_DNA"/>
</dbReference>
<evidence type="ECO:0000256" key="1">
    <source>
        <dbReference type="SAM" id="MobiDB-lite"/>
    </source>
</evidence>
<reference evidence="3" key="1">
    <citation type="journal article" date="2019" name="Int. J. Syst. Evol. Microbiol.">
        <title>The Global Catalogue of Microorganisms (GCM) 10K type strain sequencing project: providing services to taxonomists for standard genome sequencing and annotation.</title>
        <authorList>
            <consortium name="The Broad Institute Genomics Platform"/>
            <consortium name="The Broad Institute Genome Sequencing Center for Infectious Disease"/>
            <person name="Wu L."/>
            <person name="Ma J."/>
        </authorList>
    </citation>
    <scope>NUCLEOTIDE SEQUENCE [LARGE SCALE GENOMIC DNA]</scope>
    <source>
        <strain evidence="3">KCTC 42182</strain>
    </source>
</reference>
<feature type="region of interest" description="Disordered" evidence="1">
    <location>
        <begin position="1"/>
        <end position="20"/>
    </location>
</feature>
<evidence type="ECO:0000313" key="3">
    <source>
        <dbReference type="Proteomes" id="UP001595711"/>
    </source>
</evidence>
<evidence type="ECO:0000313" key="2">
    <source>
        <dbReference type="EMBL" id="MFC3677430.1"/>
    </source>
</evidence>
<organism evidence="2 3">
    <name type="scientific">Ferrovibrio xuzhouensis</name>
    <dbReference type="NCBI Taxonomy" id="1576914"/>
    <lineage>
        <taxon>Bacteria</taxon>
        <taxon>Pseudomonadati</taxon>
        <taxon>Pseudomonadota</taxon>
        <taxon>Alphaproteobacteria</taxon>
        <taxon>Rhodospirillales</taxon>
        <taxon>Rhodospirillaceae</taxon>
        <taxon>Ferrovibrio</taxon>
    </lineage>
</organism>
<name>A0ABV7VIU2_9PROT</name>
<keyword evidence="3" id="KW-1185">Reference proteome</keyword>
<dbReference type="Proteomes" id="UP001595711">
    <property type="component" value="Unassembled WGS sequence"/>
</dbReference>
<dbReference type="RefSeq" id="WP_379728970.1">
    <property type="nucleotide sequence ID" value="NZ_JBHRYJ010000004.1"/>
</dbReference>
<accession>A0ABV7VIU2</accession>
<comment type="caution">
    <text evidence="2">The sequence shown here is derived from an EMBL/GenBank/DDBJ whole genome shotgun (WGS) entry which is preliminary data.</text>
</comment>
<proteinExistence type="predicted"/>